<keyword evidence="1" id="KW-0812">Transmembrane</keyword>
<evidence type="ECO:0000313" key="2">
    <source>
        <dbReference type="EMBL" id="SMX28488.1"/>
    </source>
</evidence>
<evidence type="ECO:0008006" key="4">
    <source>
        <dbReference type="Google" id="ProtNLM"/>
    </source>
</evidence>
<proteinExistence type="predicted"/>
<feature type="transmembrane region" description="Helical" evidence="1">
    <location>
        <begin position="182"/>
        <end position="200"/>
    </location>
</feature>
<feature type="transmembrane region" description="Helical" evidence="1">
    <location>
        <begin position="94"/>
        <end position="112"/>
    </location>
</feature>
<keyword evidence="1" id="KW-1133">Transmembrane helix</keyword>
<accession>A0A238JCT7</accession>
<dbReference type="RefSeq" id="WP_099245860.1">
    <property type="nucleotide sequence ID" value="NZ_FXXP01000002.1"/>
</dbReference>
<feature type="transmembrane region" description="Helical" evidence="1">
    <location>
        <begin position="124"/>
        <end position="149"/>
    </location>
</feature>
<sequence>MPSLMIDPAVAQSFAALLLAHVLADFTFQADWMVRRKQQPLVLLCHIAVVFALTTLLLGGIWQVALVVSLAHLIIDAIKTWALPDHIRTGLRAFLIDQAAHILTLVCAAIWWPGAITQGIWADYAALALPPAILLTGFVLSVTAGGYVVGMLTARWANVVDDQEPGLPDAGKLIGQLERSMIFLLVVIGQPGGVGFLIAAKSVLRLDTAKQGRQASEYVIIGTMASFAWALGSTYAMIGLLEIVTKAP</sequence>
<dbReference type="Pfam" id="PF11750">
    <property type="entry name" value="DUF3307"/>
    <property type="match status" value="1"/>
</dbReference>
<feature type="transmembrane region" description="Helical" evidence="1">
    <location>
        <begin position="40"/>
        <end position="73"/>
    </location>
</feature>
<evidence type="ECO:0000313" key="3">
    <source>
        <dbReference type="Proteomes" id="UP000225972"/>
    </source>
</evidence>
<gene>
    <name evidence="2" type="ORF">TRP8649_02611</name>
</gene>
<dbReference type="Proteomes" id="UP000225972">
    <property type="component" value="Unassembled WGS sequence"/>
</dbReference>
<name>A0A238JCT7_9RHOB</name>
<dbReference type="AlphaFoldDB" id="A0A238JCT7"/>
<protein>
    <recommendedName>
        <fullName evidence="4">DUF3307 domain-containing protein</fullName>
    </recommendedName>
</protein>
<keyword evidence="1" id="KW-0472">Membrane</keyword>
<evidence type="ECO:0000256" key="1">
    <source>
        <dbReference type="SAM" id="Phobius"/>
    </source>
</evidence>
<dbReference type="EMBL" id="FXXP01000002">
    <property type="protein sequence ID" value="SMX28488.1"/>
    <property type="molecule type" value="Genomic_DNA"/>
</dbReference>
<keyword evidence="3" id="KW-1185">Reference proteome</keyword>
<organism evidence="2 3">
    <name type="scientific">Pelagimonas phthalicica</name>
    <dbReference type="NCBI Taxonomy" id="1037362"/>
    <lineage>
        <taxon>Bacteria</taxon>
        <taxon>Pseudomonadati</taxon>
        <taxon>Pseudomonadota</taxon>
        <taxon>Alphaproteobacteria</taxon>
        <taxon>Rhodobacterales</taxon>
        <taxon>Roseobacteraceae</taxon>
        <taxon>Pelagimonas</taxon>
    </lineage>
</organism>
<dbReference type="OrthoDB" id="8536716at2"/>
<feature type="transmembrane region" description="Helical" evidence="1">
    <location>
        <begin position="220"/>
        <end position="244"/>
    </location>
</feature>
<reference evidence="3" key="1">
    <citation type="submission" date="2017-05" db="EMBL/GenBank/DDBJ databases">
        <authorList>
            <person name="Rodrigo-Torres L."/>
            <person name="Arahal R. D."/>
            <person name="Lucena T."/>
        </authorList>
    </citation>
    <scope>NUCLEOTIDE SEQUENCE [LARGE SCALE GENOMIC DNA]</scope>
    <source>
        <strain evidence="3">CECT 8649</strain>
    </source>
</reference>
<dbReference type="InterPro" id="IPR021737">
    <property type="entry name" value="Phage_phiKZ_Orf197"/>
</dbReference>